<dbReference type="RefSeq" id="WP_249586252.1">
    <property type="nucleotide sequence ID" value="NZ_BAAAQL010000059.1"/>
</dbReference>
<dbReference type="InterPro" id="IPR030903">
    <property type="entry name" value="CDPS"/>
</dbReference>
<dbReference type="EMBL" id="CP097289">
    <property type="protein sequence ID" value="UQT54761.1"/>
    <property type="molecule type" value="Genomic_DNA"/>
</dbReference>
<keyword evidence="5" id="KW-1185">Reference proteome</keyword>
<proteinExistence type="inferred from homology"/>
<name>A0ABY4PMA8_9ACTN</name>
<organism evidence="4 5">
    <name type="scientific">Streptomyces durmitorensis</name>
    <dbReference type="NCBI Taxonomy" id="319947"/>
    <lineage>
        <taxon>Bacteria</taxon>
        <taxon>Bacillati</taxon>
        <taxon>Actinomycetota</taxon>
        <taxon>Actinomycetes</taxon>
        <taxon>Kitasatosporales</taxon>
        <taxon>Streptomycetaceae</taxon>
        <taxon>Streptomyces</taxon>
    </lineage>
</organism>
<dbReference type="Proteomes" id="UP000829992">
    <property type="component" value="Chromosome"/>
</dbReference>
<comment type="similarity">
    <text evidence="1">Belongs to the CDPS family.</text>
</comment>
<evidence type="ECO:0000256" key="3">
    <source>
        <dbReference type="ARBA" id="ARBA00030771"/>
    </source>
</evidence>
<dbReference type="InterPro" id="IPR038622">
    <property type="entry name" value="CDPS_sf"/>
</dbReference>
<evidence type="ECO:0000313" key="5">
    <source>
        <dbReference type="Proteomes" id="UP000829992"/>
    </source>
</evidence>
<evidence type="ECO:0000256" key="1">
    <source>
        <dbReference type="ARBA" id="ARBA00006034"/>
    </source>
</evidence>
<sequence length="231" mass="25287">MSAAAIAVEAVPFGSRSAAILGQGDHALFGISTGNSYFSRRRLAHAISWAVERFAEVDVIHADLHVEGMYQALGYEHADARRSATKQLRGVRRRIQGALEDVGHAAERVRSRPLSAFVEEPAYQEVRMRTRDALRVDMELRAARDGMAYQFLSKRLTPGASPTAAQMQTALDYVNAELPFFVDSPSILGVDSSVHCYHSVLALGRLLFGGREAGLRPNDNQGYAVVVACRD</sequence>
<evidence type="ECO:0000256" key="2">
    <source>
        <dbReference type="ARBA" id="ARBA00022679"/>
    </source>
</evidence>
<protein>
    <recommendedName>
        <fullName evidence="3">Cyclodipeptide synthase</fullName>
    </recommendedName>
</protein>
<keyword evidence="2" id="KW-0808">Transferase</keyword>
<dbReference type="NCBIfam" id="TIGR04539">
    <property type="entry name" value="tRNA_cyclodipep"/>
    <property type="match status" value="1"/>
</dbReference>
<accession>A0ABY4PMA8</accession>
<evidence type="ECO:0000313" key="4">
    <source>
        <dbReference type="EMBL" id="UQT54761.1"/>
    </source>
</evidence>
<reference evidence="4 5" key="1">
    <citation type="submission" date="2022-05" db="EMBL/GenBank/DDBJ databases">
        <authorList>
            <person name="Zhou X."/>
            <person name="Li K."/>
            <person name="Man Y."/>
        </authorList>
    </citation>
    <scope>NUCLEOTIDE SEQUENCE [LARGE SCALE GENOMIC DNA]</scope>
    <source>
        <strain evidence="4 5">MS405</strain>
    </source>
</reference>
<dbReference type="Gene3D" id="3.40.50.11710">
    <property type="entry name" value="Cyclodipeptide synthase"/>
    <property type="match status" value="1"/>
</dbReference>
<dbReference type="Pfam" id="PF16715">
    <property type="entry name" value="CDPS"/>
    <property type="match status" value="1"/>
</dbReference>
<gene>
    <name evidence="4" type="ORF">M4V62_06455</name>
</gene>